<protein>
    <submittedName>
        <fullName evidence="2">DMT family transporter</fullName>
    </submittedName>
</protein>
<evidence type="ECO:0000313" key="2">
    <source>
        <dbReference type="EMBL" id="MBC3477273.1"/>
    </source>
</evidence>
<name>A0ABR6V9U8_9PSED</name>
<keyword evidence="3" id="KW-1185">Reference proteome</keyword>
<feature type="transmembrane region" description="Helical" evidence="1">
    <location>
        <begin position="37"/>
        <end position="59"/>
    </location>
</feature>
<sequence length="327" mass="34006">MLASPSSSARGVAFAVIATLFWASNFITPYVTGEYGILDVLLVRYLFTGALGLIGLLLYRERLRQLGPRQWLTGMALGVIGYLVYSASIAGSVIFGGPTLIAAFIGCVPVLQALLGNVHAQRVAWTRLALPIGLLGIGLSLINLDLFTSPYAPADGVLAGIFAGLAILAWLSFSVINQNAVVDLAPRATAAWTCLMMVGAGLVAALLAPLASAYDLLRWQGAQWSTEGALHLYGWAALIGVSSSLVGAAAWNIATRHLPMVLSGQLIALESVFASLMGLAFVGRAPSALETAGLLLVLAGTARAIHIILAPAHSGVAPTHRKGVSTK</sequence>
<dbReference type="RefSeq" id="WP_186598866.1">
    <property type="nucleotide sequence ID" value="NZ_JABWRR010000011.1"/>
</dbReference>
<feature type="transmembrane region" description="Helical" evidence="1">
    <location>
        <begin position="291"/>
        <end position="312"/>
    </location>
</feature>
<dbReference type="Proteomes" id="UP000628086">
    <property type="component" value="Unassembled WGS sequence"/>
</dbReference>
<proteinExistence type="predicted"/>
<dbReference type="EMBL" id="JABWRS010000012">
    <property type="protein sequence ID" value="MBC3477273.1"/>
    <property type="molecule type" value="Genomic_DNA"/>
</dbReference>
<feature type="transmembrane region" description="Helical" evidence="1">
    <location>
        <begin position="100"/>
        <end position="118"/>
    </location>
</feature>
<feature type="transmembrane region" description="Helical" evidence="1">
    <location>
        <begin position="71"/>
        <end position="94"/>
    </location>
</feature>
<feature type="transmembrane region" description="Helical" evidence="1">
    <location>
        <begin position="232"/>
        <end position="254"/>
    </location>
</feature>
<organism evidence="2 3">
    <name type="scientific">Pseudomonas taiwanensis</name>
    <dbReference type="NCBI Taxonomy" id="470150"/>
    <lineage>
        <taxon>Bacteria</taxon>
        <taxon>Pseudomonadati</taxon>
        <taxon>Pseudomonadota</taxon>
        <taxon>Gammaproteobacteria</taxon>
        <taxon>Pseudomonadales</taxon>
        <taxon>Pseudomonadaceae</taxon>
        <taxon>Pseudomonas</taxon>
    </lineage>
</organism>
<comment type="caution">
    <text evidence="2">The sequence shown here is derived from an EMBL/GenBank/DDBJ whole genome shotgun (WGS) entry which is preliminary data.</text>
</comment>
<accession>A0ABR6V9U8</accession>
<evidence type="ECO:0000313" key="3">
    <source>
        <dbReference type="Proteomes" id="UP000628086"/>
    </source>
</evidence>
<feature type="transmembrane region" description="Helical" evidence="1">
    <location>
        <begin position="12"/>
        <end position="31"/>
    </location>
</feature>
<keyword evidence="1" id="KW-0812">Transmembrane</keyword>
<feature type="transmembrane region" description="Helical" evidence="1">
    <location>
        <begin position="188"/>
        <end position="212"/>
    </location>
</feature>
<evidence type="ECO:0000256" key="1">
    <source>
        <dbReference type="SAM" id="Phobius"/>
    </source>
</evidence>
<keyword evidence="1" id="KW-0472">Membrane</keyword>
<feature type="transmembrane region" description="Helical" evidence="1">
    <location>
        <begin position="125"/>
        <end position="144"/>
    </location>
</feature>
<gene>
    <name evidence="2" type="ORF">HU747_16930</name>
</gene>
<feature type="transmembrane region" description="Helical" evidence="1">
    <location>
        <begin position="156"/>
        <end position="176"/>
    </location>
</feature>
<keyword evidence="1" id="KW-1133">Transmembrane helix</keyword>
<reference evidence="2 3" key="1">
    <citation type="journal article" date="2020" name="Microorganisms">
        <title>Reliable Identification of Environmental Pseudomonas Isolates Using the rpoD Gene.</title>
        <authorList>
            <consortium name="The Broad Institute Genome Sequencing Platform"/>
            <person name="Girard L."/>
            <person name="Lood C."/>
            <person name="Rokni-Zadeh H."/>
            <person name="van Noort V."/>
            <person name="Lavigne R."/>
            <person name="De Mot R."/>
        </authorList>
    </citation>
    <scope>NUCLEOTIDE SEQUENCE [LARGE SCALE GENOMIC DNA]</scope>
    <source>
        <strain evidence="2 3">RW7P2</strain>
    </source>
</reference>
<feature type="transmembrane region" description="Helical" evidence="1">
    <location>
        <begin position="266"/>
        <end position="285"/>
    </location>
</feature>